<name>A0A5P1EBS1_ASPOF</name>
<keyword evidence="2" id="KW-0732">Signal</keyword>
<keyword evidence="4" id="KW-1185">Reference proteome</keyword>
<feature type="signal peptide" evidence="2">
    <location>
        <begin position="1"/>
        <end position="22"/>
    </location>
</feature>
<evidence type="ECO:0000256" key="1">
    <source>
        <dbReference type="SAM" id="MobiDB-lite"/>
    </source>
</evidence>
<reference evidence="4" key="1">
    <citation type="journal article" date="2017" name="Nat. Commun.">
        <title>The asparagus genome sheds light on the origin and evolution of a young Y chromosome.</title>
        <authorList>
            <person name="Harkess A."/>
            <person name="Zhou J."/>
            <person name="Xu C."/>
            <person name="Bowers J.E."/>
            <person name="Van der Hulst R."/>
            <person name="Ayyampalayam S."/>
            <person name="Mercati F."/>
            <person name="Riccardi P."/>
            <person name="McKain M.R."/>
            <person name="Kakrana A."/>
            <person name="Tang H."/>
            <person name="Ray J."/>
            <person name="Groenendijk J."/>
            <person name="Arikit S."/>
            <person name="Mathioni S.M."/>
            <person name="Nakano M."/>
            <person name="Shan H."/>
            <person name="Telgmann-Rauber A."/>
            <person name="Kanno A."/>
            <person name="Yue Z."/>
            <person name="Chen H."/>
            <person name="Li W."/>
            <person name="Chen Y."/>
            <person name="Xu X."/>
            <person name="Zhang Y."/>
            <person name="Luo S."/>
            <person name="Chen H."/>
            <person name="Gao J."/>
            <person name="Mao Z."/>
            <person name="Pires J.C."/>
            <person name="Luo M."/>
            <person name="Kudrna D."/>
            <person name="Wing R.A."/>
            <person name="Meyers B.C."/>
            <person name="Yi K."/>
            <person name="Kong H."/>
            <person name="Lavrijsen P."/>
            <person name="Sunseri F."/>
            <person name="Falavigna A."/>
            <person name="Ye Y."/>
            <person name="Leebens-Mack J.H."/>
            <person name="Chen G."/>
        </authorList>
    </citation>
    <scope>NUCLEOTIDE SEQUENCE [LARGE SCALE GENOMIC DNA]</scope>
    <source>
        <strain evidence="4">cv. DH0086</strain>
    </source>
</reference>
<evidence type="ECO:0000256" key="2">
    <source>
        <dbReference type="SAM" id="SignalP"/>
    </source>
</evidence>
<proteinExistence type="predicted"/>
<organism evidence="3 4">
    <name type="scientific">Asparagus officinalis</name>
    <name type="common">Garden asparagus</name>
    <dbReference type="NCBI Taxonomy" id="4686"/>
    <lineage>
        <taxon>Eukaryota</taxon>
        <taxon>Viridiplantae</taxon>
        <taxon>Streptophyta</taxon>
        <taxon>Embryophyta</taxon>
        <taxon>Tracheophyta</taxon>
        <taxon>Spermatophyta</taxon>
        <taxon>Magnoliopsida</taxon>
        <taxon>Liliopsida</taxon>
        <taxon>Asparagales</taxon>
        <taxon>Asparagaceae</taxon>
        <taxon>Asparagoideae</taxon>
        <taxon>Asparagus</taxon>
    </lineage>
</organism>
<dbReference type="EMBL" id="CM007389">
    <property type="protein sequence ID" value="ONK58356.1"/>
    <property type="molecule type" value="Genomic_DNA"/>
</dbReference>
<protein>
    <recommendedName>
        <fullName evidence="5">Bifunctional inhibitor/plant lipid transfer protein/seed storage helical domain-containing protein</fullName>
    </recommendedName>
</protein>
<feature type="compositionally biased region" description="Low complexity" evidence="1">
    <location>
        <begin position="69"/>
        <end position="85"/>
    </location>
</feature>
<dbReference type="Proteomes" id="UP000243459">
    <property type="component" value="Chromosome 9"/>
</dbReference>
<dbReference type="AlphaFoldDB" id="A0A5P1EBS1"/>
<evidence type="ECO:0000313" key="3">
    <source>
        <dbReference type="EMBL" id="ONK58356.1"/>
    </source>
</evidence>
<gene>
    <name evidence="3" type="ORF">A4U43_C09F11410</name>
</gene>
<dbReference type="SUPFAM" id="SSF47699">
    <property type="entry name" value="Bifunctional inhibitor/lipid-transfer protein/seed storage 2S albumin"/>
    <property type="match status" value="1"/>
</dbReference>
<feature type="chain" id="PRO_5024371883" description="Bifunctional inhibitor/plant lipid transfer protein/seed storage helical domain-containing protein" evidence="2">
    <location>
        <begin position="23"/>
        <end position="120"/>
    </location>
</feature>
<dbReference type="Gramene" id="ONK58356">
    <property type="protein sequence ID" value="ONK58356"/>
    <property type="gene ID" value="A4U43_C09F11410"/>
</dbReference>
<feature type="region of interest" description="Disordered" evidence="1">
    <location>
        <begin position="69"/>
        <end position="99"/>
    </location>
</feature>
<dbReference type="InterPro" id="IPR036312">
    <property type="entry name" value="Bifun_inhib/LTP/seed_sf"/>
</dbReference>
<evidence type="ECO:0008006" key="5">
    <source>
        <dbReference type="Google" id="ProtNLM"/>
    </source>
</evidence>
<evidence type="ECO:0000313" key="4">
    <source>
        <dbReference type="Proteomes" id="UP000243459"/>
    </source>
</evidence>
<accession>A0A5P1EBS1</accession>
<sequence length="120" mass="11832">MPGMDCMNALLNLSSCLTYVEAGSNLTVPETGGVKIDTSKALMLPKACKVQTPPVSLCSAVGVPVASPMGPSAAPASGGPEVPGSTPIAAPAGSTSGNTARATSTLVTLISLLLTLAIFF</sequence>